<reference evidence="1 2" key="1">
    <citation type="submission" date="2024-05" db="EMBL/GenBank/DDBJ databases">
        <title>Genome sequencing and assembly of Indian major carp, Cirrhinus mrigala (Hamilton, 1822).</title>
        <authorList>
            <person name="Mohindra V."/>
            <person name="Chowdhury L.M."/>
            <person name="Lal K."/>
            <person name="Jena J.K."/>
        </authorList>
    </citation>
    <scope>NUCLEOTIDE SEQUENCE [LARGE SCALE GENOMIC DNA]</scope>
    <source>
        <strain evidence="1">CM1030</strain>
        <tissue evidence="1">Blood</tissue>
    </source>
</reference>
<feature type="non-terminal residue" evidence="1">
    <location>
        <position position="1"/>
    </location>
</feature>
<keyword evidence="2" id="KW-1185">Reference proteome</keyword>
<dbReference type="SUPFAM" id="SSF56436">
    <property type="entry name" value="C-type lectin-like"/>
    <property type="match status" value="1"/>
</dbReference>
<dbReference type="InterPro" id="IPR016187">
    <property type="entry name" value="CTDL_fold"/>
</dbReference>
<dbReference type="EMBL" id="JAMKFB020000013">
    <property type="protein sequence ID" value="KAL0177822.1"/>
    <property type="molecule type" value="Genomic_DNA"/>
</dbReference>
<proteinExistence type="predicted"/>
<evidence type="ECO:0000313" key="1">
    <source>
        <dbReference type="EMBL" id="KAL0177822.1"/>
    </source>
</evidence>
<accession>A0ABD0PVM0</accession>
<evidence type="ECO:0008006" key="3">
    <source>
        <dbReference type="Google" id="ProtNLM"/>
    </source>
</evidence>
<dbReference type="InterPro" id="IPR016186">
    <property type="entry name" value="C-type_lectin-like/link_sf"/>
</dbReference>
<sequence>HLCGEGWSQVGDACLRLNSSKESYDNAQHYCKNLDGNIASLTSARQVDFILDELQKYQLQER</sequence>
<comment type="caution">
    <text evidence="1">The sequence shown here is derived from an EMBL/GenBank/DDBJ whole genome shotgun (WGS) entry which is preliminary data.</text>
</comment>
<gene>
    <name evidence="1" type="ORF">M9458_026716</name>
</gene>
<name>A0ABD0PVM0_CIRMR</name>
<feature type="non-terminal residue" evidence="1">
    <location>
        <position position="62"/>
    </location>
</feature>
<dbReference type="AlphaFoldDB" id="A0ABD0PVM0"/>
<dbReference type="Gene3D" id="3.10.100.10">
    <property type="entry name" value="Mannose-Binding Protein A, subunit A"/>
    <property type="match status" value="1"/>
</dbReference>
<organism evidence="1 2">
    <name type="scientific">Cirrhinus mrigala</name>
    <name type="common">Mrigala</name>
    <dbReference type="NCBI Taxonomy" id="683832"/>
    <lineage>
        <taxon>Eukaryota</taxon>
        <taxon>Metazoa</taxon>
        <taxon>Chordata</taxon>
        <taxon>Craniata</taxon>
        <taxon>Vertebrata</taxon>
        <taxon>Euteleostomi</taxon>
        <taxon>Actinopterygii</taxon>
        <taxon>Neopterygii</taxon>
        <taxon>Teleostei</taxon>
        <taxon>Ostariophysi</taxon>
        <taxon>Cypriniformes</taxon>
        <taxon>Cyprinidae</taxon>
        <taxon>Labeoninae</taxon>
        <taxon>Labeonini</taxon>
        <taxon>Cirrhinus</taxon>
    </lineage>
</organism>
<evidence type="ECO:0000313" key="2">
    <source>
        <dbReference type="Proteomes" id="UP001529510"/>
    </source>
</evidence>
<protein>
    <recommendedName>
        <fullName evidence="3">C-type lectin domain-containing protein</fullName>
    </recommendedName>
</protein>
<dbReference type="Proteomes" id="UP001529510">
    <property type="component" value="Unassembled WGS sequence"/>
</dbReference>